<evidence type="ECO:0000256" key="1">
    <source>
        <dbReference type="SAM" id="Phobius"/>
    </source>
</evidence>
<keyword evidence="1" id="KW-0472">Membrane</keyword>
<keyword evidence="1" id="KW-1133">Transmembrane helix</keyword>
<dbReference type="Gene3D" id="3.40.50.880">
    <property type="match status" value="1"/>
</dbReference>
<dbReference type="RefSeq" id="WP_191865086.1">
    <property type="nucleotide sequence ID" value="NZ_BMZC01000001.1"/>
</dbReference>
<sequence>MNWQLAHIGPYTVNAPAGMPLVLCMLLGAILLLAWVFSSLFMLKKTPKAPSEKSLFKGDRATLLLSINTLAFIFLLGILLDITSTSTQTIRAVLVTKGTTPELLDTLKNQAPPNVNIDANTSWFTMLSDLPVEHAKYLPSASLLPQAIGDLNELIVVGDGLSSAQWQSLFSAAKNWGSASQSKIAITVVPSNKVMGIGELTWQKQLTIGDSLSIRGALQGAGEQGQDAAESYLLQLISPSGDVEQTQTIKDGQSFTLEALPKVAGQWHYQLRLRDKHTQALIAENEIAVSISQNSLPNMAPSDVSNQLPLNTPSIAIWQSSPSFETKHIKQWASETGSPVTVVSQISQDAYQRQYVNQPKPDTGTANQNGDPFYQSSTLDNIDLLFIDGRGLIRLSSSQRARLRQAVANGLGLLVLADGALVANQNAALTEALHLPLLREDKQAIDAFSIIYPNASAPSSTDATLATSAIRFDGNKGDTLLAAPNGRPLVKRHLLELGRVAVTLLPRTYEWKLNQTNGAYEQLWHYLVQQVARNTQDDFWLKEQNNQLTFTNKQSQACLRTSKLRQGAHGVIEYIDEQSGEIAQQPLMLNQRPEQPNIWCAHYWPPSPGWLRLSLKDEQGNVNVQKGSSVNTSQAPLLTPEQYRYVYPTTGWLAQQQAFKHNASKSVAALSSARHVDSSQVPINKGLFFGCLVFLLSLLWIVRRLL</sequence>
<evidence type="ECO:0000313" key="2">
    <source>
        <dbReference type="EMBL" id="GGZ47942.1"/>
    </source>
</evidence>
<dbReference type="InterPro" id="IPR029062">
    <property type="entry name" value="Class_I_gatase-like"/>
</dbReference>
<dbReference type="EMBL" id="BMZC01000001">
    <property type="protein sequence ID" value="GGZ47942.1"/>
    <property type="molecule type" value="Genomic_DNA"/>
</dbReference>
<evidence type="ECO:0000313" key="3">
    <source>
        <dbReference type="Proteomes" id="UP000622604"/>
    </source>
</evidence>
<accession>A0A8H9I6W5</accession>
<feature type="transmembrane region" description="Helical" evidence="1">
    <location>
        <begin position="63"/>
        <end position="80"/>
    </location>
</feature>
<name>A0A8H9I6W5_9ALTE</name>
<keyword evidence="1" id="KW-0812">Transmembrane</keyword>
<reference evidence="2" key="1">
    <citation type="journal article" date="2014" name="Int. J. Syst. Evol. Microbiol.">
        <title>Complete genome sequence of Corynebacterium casei LMG S-19264T (=DSM 44701T), isolated from a smear-ripened cheese.</title>
        <authorList>
            <consortium name="US DOE Joint Genome Institute (JGI-PGF)"/>
            <person name="Walter F."/>
            <person name="Albersmeier A."/>
            <person name="Kalinowski J."/>
            <person name="Ruckert C."/>
        </authorList>
    </citation>
    <scope>NUCLEOTIDE SEQUENCE</scope>
    <source>
        <strain evidence="2">KCTC 32337</strain>
    </source>
</reference>
<proteinExistence type="predicted"/>
<feature type="transmembrane region" description="Helical" evidence="1">
    <location>
        <begin position="20"/>
        <end position="43"/>
    </location>
</feature>
<dbReference type="SUPFAM" id="SSF52317">
    <property type="entry name" value="Class I glutamine amidotransferase-like"/>
    <property type="match status" value="1"/>
</dbReference>
<feature type="transmembrane region" description="Helical" evidence="1">
    <location>
        <begin position="686"/>
        <end position="702"/>
    </location>
</feature>
<reference evidence="2" key="2">
    <citation type="submission" date="2020-09" db="EMBL/GenBank/DDBJ databases">
        <authorList>
            <person name="Sun Q."/>
            <person name="Kim S."/>
        </authorList>
    </citation>
    <scope>NUCLEOTIDE SEQUENCE</scope>
    <source>
        <strain evidence="2">KCTC 32337</strain>
    </source>
</reference>
<organism evidence="2 3">
    <name type="scientific">Paraglaciecola chathamensis</name>
    <dbReference type="NCBI Taxonomy" id="368405"/>
    <lineage>
        <taxon>Bacteria</taxon>
        <taxon>Pseudomonadati</taxon>
        <taxon>Pseudomonadota</taxon>
        <taxon>Gammaproteobacteria</taxon>
        <taxon>Alteromonadales</taxon>
        <taxon>Alteromonadaceae</taxon>
        <taxon>Paraglaciecola</taxon>
    </lineage>
</organism>
<dbReference type="AlphaFoldDB" id="A0A8H9I6W5"/>
<gene>
    <name evidence="2" type="ORF">GCM10011274_02070</name>
</gene>
<dbReference type="Proteomes" id="UP000622604">
    <property type="component" value="Unassembled WGS sequence"/>
</dbReference>
<protein>
    <submittedName>
        <fullName evidence="2">Uncharacterized protein</fullName>
    </submittedName>
</protein>
<comment type="caution">
    <text evidence="2">The sequence shown here is derived from an EMBL/GenBank/DDBJ whole genome shotgun (WGS) entry which is preliminary data.</text>
</comment>